<organism evidence="8 9">
    <name type="scientific">Bartonella tamiae Th239</name>
    <dbReference type="NCBI Taxonomy" id="1094558"/>
    <lineage>
        <taxon>Bacteria</taxon>
        <taxon>Pseudomonadati</taxon>
        <taxon>Pseudomonadota</taxon>
        <taxon>Alphaproteobacteria</taxon>
        <taxon>Hyphomicrobiales</taxon>
        <taxon>Bartonellaceae</taxon>
        <taxon>Bartonella</taxon>
    </lineage>
</organism>
<protein>
    <submittedName>
        <fullName evidence="8">Methylated-DNA-[protein]-cysteine S-methyltransferase</fullName>
    </submittedName>
</protein>
<feature type="domain" description="Methylated-DNA-[protein]-cysteine S-methyltransferase DNA binding" evidence="7">
    <location>
        <begin position="4"/>
        <end position="64"/>
    </location>
</feature>
<keyword evidence="3 8" id="KW-0808">Transferase</keyword>
<dbReference type="Gene3D" id="1.10.10.10">
    <property type="entry name" value="Winged helix-like DNA-binding domain superfamily/Winged helix DNA-binding domain"/>
    <property type="match status" value="1"/>
</dbReference>
<keyword evidence="5" id="KW-0234">DNA repair</keyword>
<dbReference type="GO" id="GO:0006281">
    <property type="term" value="P:DNA repair"/>
    <property type="evidence" value="ECO:0007669"/>
    <property type="project" value="UniProtKB-KW"/>
</dbReference>
<dbReference type="HOGENOM" id="CLU_000445_52_4_5"/>
<accession>J0R627</accession>
<dbReference type="STRING" id="1094558.ME5_00486"/>
<dbReference type="AlphaFoldDB" id="J0R627"/>
<dbReference type="PATRIC" id="fig|1094558.3.peg.537"/>
<dbReference type="PANTHER" id="PTHR10815:SF5">
    <property type="entry name" value="METHYLATED-DNA--PROTEIN-CYSTEINE METHYLTRANSFERASE"/>
    <property type="match status" value="1"/>
</dbReference>
<dbReference type="InterPro" id="IPR014048">
    <property type="entry name" value="MethylDNA_cys_MeTrfase_DNA-bd"/>
</dbReference>
<dbReference type="Pfam" id="PF01035">
    <property type="entry name" value="DNA_binding_1"/>
    <property type="match status" value="1"/>
</dbReference>
<dbReference type="OrthoDB" id="9802228at2"/>
<sequence length="84" mass="9407">MTYSNSRLVRDLGRPTAVRSEACANGQNQISNVIPCHRVIGAVGPLTGYSGGLWRKEWLLRHEKKFCLIAWLAIFSSLAYEKLS</sequence>
<dbReference type="Proteomes" id="UP000008952">
    <property type="component" value="Unassembled WGS sequence"/>
</dbReference>
<dbReference type="NCBIfam" id="TIGR00589">
    <property type="entry name" value="ogt"/>
    <property type="match status" value="1"/>
</dbReference>
<dbReference type="PROSITE" id="PS00374">
    <property type="entry name" value="MGMT"/>
    <property type="match status" value="1"/>
</dbReference>
<evidence type="ECO:0000313" key="8">
    <source>
        <dbReference type="EMBL" id="EJF91154.1"/>
    </source>
</evidence>
<evidence type="ECO:0000256" key="2">
    <source>
        <dbReference type="ARBA" id="ARBA00022603"/>
    </source>
</evidence>
<dbReference type="eggNOG" id="COG0350">
    <property type="taxonomic scope" value="Bacteria"/>
</dbReference>
<comment type="caution">
    <text evidence="8">The sequence shown here is derived from an EMBL/GenBank/DDBJ whole genome shotgun (WGS) entry which is preliminary data.</text>
</comment>
<evidence type="ECO:0000256" key="5">
    <source>
        <dbReference type="ARBA" id="ARBA00023204"/>
    </source>
</evidence>
<gene>
    <name evidence="8" type="ORF">ME5_00486</name>
</gene>
<dbReference type="PANTHER" id="PTHR10815">
    <property type="entry name" value="METHYLATED-DNA--PROTEIN-CYSTEINE METHYLTRANSFERASE"/>
    <property type="match status" value="1"/>
</dbReference>
<proteinExistence type="predicted"/>
<reference evidence="8 9" key="1">
    <citation type="submission" date="2012-03" db="EMBL/GenBank/DDBJ databases">
        <title>The Genome Sequence of Bartonella tamiae Th239.</title>
        <authorList>
            <consortium name="The Broad Institute Genome Sequencing Platform"/>
            <consortium name="The Broad Institute Genome Sequencing Center for Infectious Disease"/>
            <person name="Feldgarden M."/>
            <person name="Kirby J."/>
            <person name="Kosoy M."/>
            <person name="Birtles R."/>
            <person name="Probert W.S."/>
            <person name="Chiaraviglio L."/>
            <person name="Young S.K."/>
            <person name="Zeng Q."/>
            <person name="Gargeya S."/>
            <person name="Fitzgerald M."/>
            <person name="Haas B."/>
            <person name="Abouelleil A."/>
            <person name="Alvarado L."/>
            <person name="Arachchi H.M."/>
            <person name="Berlin A."/>
            <person name="Chapman S.B."/>
            <person name="Gearin G."/>
            <person name="Goldberg J."/>
            <person name="Griggs A."/>
            <person name="Gujja S."/>
            <person name="Hansen M."/>
            <person name="Heiman D."/>
            <person name="Howarth C."/>
            <person name="Larimer J."/>
            <person name="Lui A."/>
            <person name="MacDonald P.J.P."/>
            <person name="McCowen C."/>
            <person name="Montmayeur A."/>
            <person name="Murphy C."/>
            <person name="Neiman D."/>
            <person name="Pearson M."/>
            <person name="Priest M."/>
            <person name="Roberts A."/>
            <person name="Saif S."/>
            <person name="Shea T."/>
            <person name="Sisk P."/>
            <person name="Stolte C."/>
            <person name="Sykes S."/>
            <person name="Wortman J."/>
            <person name="Nusbaum C."/>
            <person name="Birren B."/>
        </authorList>
    </citation>
    <scope>NUCLEOTIDE SEQUENCE [LARGE SCALE GENOMIC DNA]</scope>
    <source>
        <strain evidence="8 9">Th239</strain>
    </source>
</reference>
<name>J0R627_9HYPH</name>
<keyword evidence="4" id="KW-0227">DNA damage</keyword>
<evidence type="ECO:0000256" key="6">
    <source>
        <dbReference type="ARBA" id="ARBA00049348"/>
    </source>
</evidence>
<dbReference type="SUPFAM" id="SSF46767">
    <property type="entry name" value="Methylated DNA-protein cysteine methyltransferase, C-terminal domain"/>
    <property type="match status" value="1"/>
</dbReference>
<comment type="catalytic activity">
    <reaction evidence="1">
        <text>a 4-O-methyl-thymidine in DNA + L-cysteinyl-[protein] = a thymidine in DNA + S-methyl-L-cysteinyl-[protein]</text>
        <dbReference type="Rhea" id="RHEA:53428"/>
        <dbReference type="Rhea" id="RHEA-COMP:10131"/>
        <dbReference type="Rhea" id="RHEA-COMP:10132"/>
        <dbReference type="Rhea" id="RHEA-COMP:13555"/>
        <dbReference type="Rhea" id="RHEA-COMP:13556"/>
        <dbReference type="ChEBI" id="CHEBI:29950"/>
        <dbReference type="ChEBI" id="CHEBI:82612"/>
        <dbReference type="ChEBI" id="CHEBI:137386"/>
        <dbReference type="ChEBI" id="CHEBI:137387"/>
        <dbReference type="EC" id="2.1.1.63"/>
    </reaction>
</comment>
<keyword evidence="2 8" id="KW-0489">Methyltransferase</keyword>
<dbReference type="CDD" id="cd06445">
    <property type="entry name" value="ATase"/>
    <property type="match status" value="1"/>
</dbReference>
<dbReference type="InterPro" id="IPR036217">
    <property type="entry name" value="MethylDNA_cys_MeTrfase_DNAb"/>
</dbReference>
<dbReference type="EMBL" id="AIMB01000003">
    <property type="protein sequence ID" value="EJF91154.1"/>
    <property type="molecule type" value="Genomic_DNA"/>
</dbReference>
<comment type="catalytic activity">
    <reaction evidence="6">
        <text>a 6-O-methyl-2'-deoxyguanosine in DNA + L-cysteinyl-[protein] = S-methyl-L-cysteinyl-[protein] + a 2'-deoxyguanosine in DNA</text>
        <dbReference type="Rhea" id="RHEA:24000"/>
        <dbReference type="Rhea" id="RHEA-COMP:10131"/>
        <dbReference type="Rhea" id="RHEA-COMP:10132"/>
        <dbReference type="Rhea" id="RHEA-COMP:11367"/>
        <dbReference type="Rhea" id="RHEA-COMP:11368"/>
        <dbReference type="ChEBI" id="CHEBI:29950"/>
        <dbReference type="ChEBI" id="CHEBI:82612"/>
        <dbReference type="ChEBI" id="CHEBI:85445"/>
        <dbReference type="ChEBI" id="CHEBI:85448"/>
        <dbReference type="EC" id="2.1.1.63"/>
    </reaction>
</comment>
<dbReference type="InterPro" id="IPR001497">
    <property type="entry name" value="MethylDNA_cys_MeTrfase_AS"/>
</dbReference>
<evidence type="ECO:0000256" key="3">
    <source>
        <dbReference type="ARBA" id="ARBA00022679"/>
    </source>
</evidence>
<dbReference type="GO" id="GO:0032259">
    <property type="term" value="P:methylation"/>
    <property type="evidence" value="ECO:0007669"/>
    <property type="project" value="UniProtKB-KW"/>
</dbReference>
<evidence type="ECO:0000313" key="9">
    <source>
        <dbReference type="Proteomes" id="UP000008952"/>
    </source>
</evidence>
<evidence type="ECO:0000256" key="4">
    <source>
        <dbReference type="ARBA" id="ARBA00022763"/>
    </source>
</evidence>
<evidence type="ECO:0000259" key="7">
    <source>
        <dbReference type="Pfam" id="PF01035"/>
    </source>
</evidence>
<dbReference type="GO" id="GO:0003908">
    <property type="term" value="F:methylated-DNA-[protein]-cysteine S-methyltransferase activity"/>
    <property type="evidence" value="ECO:0007669"/>
    <property type="project" value="UniProtKB-EC"/>
</dbReference>
<keyword evidence="9" id="KW-1185">Reference proteome</keyword>
<evidence type="ECO:0000256" key="1">
    <source>
        <dbReference type="ARBA" id="ARBA00001286"/>
    </source>
</evidence>
<dbReference type="InterPro" id="IPR036388">
    <property type="entry name" value="WH-like_DNA-bd_sf"/>
</dbReference>